<evidence type="ECO:0000313" key="2">
    <source>
        <dbReference type="EMBL" id="CAB9527855.1"/>
    </source>
</evidence>
<gene>
    <name evidence="2" type="ORF">SEMRO_2092_G314100.1</name>
</gene>
<dbReference type="InterPro" id="IPR036915">
    <property type="entry name" value="Cyclin-like_sf"/>
</dbReference>
<evidence type="ECO:0000313" key="3">
    <source>
        <dbReference type="Proteomes" id="UP001153069"/>
    </source>
</evidence>
<keyword evidence="3" id="KW-1185">Reference proteome</keyword>
<reference evidence="2" key="1">
    <citation type="submission" date="2020-06" db="EMBL/GenBank/DDBJ databases">
        <authorList>
            <consortium name="Plant Systems Biology data submission"/>
        </authorList>
    </citation>
    <scope>NUCLEOTIDE SEQUENCE</scope>
    <source>
        <strain evidence="2">D6</strain>
    </source>
</reference>
<name>A0A9N8F007_9STRA</name>
<dbReference type="SUPFAM" id="SSF47954">
    <property type="entry name" value="Cyclin-like"/>
    <property type="match status" value="1"/>
</dbReference>
<proteinExistence type="predicted"/>
<dbReference type="InterPro" id="IPR004367">
    <property type="entry name" value="Cyclin_C-dom"/>
</dbReference>
<dbReference type="Gene3D" id="1.10.472.10">
    <property type="entry name" value="Cyclin-like"/>
    <property type="match status" value="2"/>
</dbReference>
<sequence length="197" mass="22453">MAFSFTPLGLWRQVACQKEKEFELDRRSWSCFAYAVVFVCFVEPVTASWSLHDRSQSTLAMHRGVPQIKDSQPEAISLSIDSMSKLGRGVEKSLIAQMEMDILFQLGWLVHPPTSVVFLNSYMLLLHREGESYQAAILDLATFYVELAVLDYQFVRRRPSNIAMAALLNAIQEKIPTEFSHYYSQLSLTSATPMEDM</sequence>
<organism evidence="2 3">
    <name type="scientific">Seminavis robusta</name>
    <dbReference type="NCBI Taxonomy" id="568900"/>
    <lineage>
        <taxon>Eukaryota</taxon>
        <taxon>Sar</taxon>
        <taxon>Stramenopiles</taxon>
        <taxon>Ochrophyta</taxon>
        <taxon>Bacillariophyta</taxon>
        <taxon>Bacillariophyceae</taxon>
        <taxon>Bacillariophycidae</taxon>
        <taxon>Naviculales</taxon>
        <taxon>Naviculaceae</taxon>
        <taxon>Seminavis</taxon>
    </lineage>
</organism>
<dbReference type="Proteomes" id="UP001153069">
    <property type="component" value="Unassembled WGS sequence"/>
</dbReference>
<comment type="caution">
    <text evidence="2">The sequence shown here is derived from an EMBL/GenBank/DDBJ whole genome shotgun (WGS) entry which is preliminary data.</text>
</comment>
<dbReference type="AlphaFoldDB" id="A0A9N8F007"/>
<protein>
    <submittedName>
        <fullName evidence="2">G2 mitotic-specific</fullName>
    </submittedName>
</protein>
<dbReference type="EMBL" id="CAICTM010002090">
    <property type="protein sequence ID" value="CAB9527855.1"/>
    <property type="molecule type" value="Genomic_DNA"/>
</dbReference>
<evidence type="ECO:0000259" key="1">
    <source>
        <dbReference type="Pfam" id="PF02984"/>
    </source>
</evidence>
<dbReference type="OrthoDB" id="62at2759"/>
<feature type="domain" description="Cyclin C-terminal" evidence="1">
    <location>
        <begin position="113"/>
        <end position="178"/>
    </location>
</feature>
<accession>A0A9N8F007</accession>
<dbReference type="Pfam" id="PF02984">
    <property type="entry name" value="Cyclin_C"/>
    <property type="match status" value="1"/>
</dbReference>